<feature type="region of interest" description="Disordered" evidence="4">
    <location>
        <begin position="572"/>
        <end position="595"/>
    </location>
</feature>
<dbReference type="InterPro" id="IPR027370">
    <property type="entry name" value="Znf-RING_euk"/>
</dbReference>
<dbReference type="InterPro" id="IPR013083">
    <property type="entry name" value="Znf_RING/FYVE/PHD"/>
</dbReference>
<feature type="compositionally biased region" description="Polar residues" evidence="4">
    <location>
        <begin position="574"/>
        <end position="595"/>
    </location>
</feature>
<evidence type="ECO:0000256" key="4">
    <source>
        <dbReference type="SAM" id="MobiDB-lite"/>
    </source>
</evidence>
<dbReference type="PANTHER" id="PTHR25462:SF291">
    <property type="entry name" value="E3 UBIQUITIN-PROTEIN LIGASE TRIM45"/>
    <property type="match status" value="1"/>
</dbReference>
<name>A0A2A6C7N1_PRIPA</name>
<evidence type="ECO:0000313" key="5">
    <source>
        <dbReference type="EnsemblMetazoa" id="PPA17705.1"/>
    </source>
</evidence>
<dbReference type="GO" id="GO:0008270">
    <property type="term" value="F:zinc ion binding"/>
    <property type="evidence" value="ECO:0007669"/>
    <property type="project" value="UniProtKB-KW"/>
</dbReference>
<dbReference type="Pfam" id="PF13445">
    <property type="entry name" value="zf-RING_UBOX"/>
    <property type="match status" value="1"/>
</dbReference>
<organism evidence="5 6">
    <name type="scientific">Pristionchus pacificus</name>
    <name type="common">Parasitic nematode worm</name>
    <dbReference type="NCBI Taxonomy" id="54126"/>
    <lineage>
        <taxon>Eukaryota</taxon>
        <taxon>Metazoa</taxon>
        <taxon>Ecdysozoa</taxon>
        <taxon>Nematoda</taxon>
        <taxon>Chromadorea</taxon>
        <taxon>Rhabditida</taxon>
        <taxon>Rhabditina</taxon>
        <taxon>Diplogasteromorpha</taxon>
        <taxon>Diplogasteroidea</taxon>
        <taxon>Neodiplogasteridae</taxon>
        <taxon>Pristionchus</taxon>
    </lineage>
</organism>
<accession>A0A8R1YE63</accession>
<dbReference type="Proteomes" id="UP000005239">
    <property type="component" value="Unassembled WGS sequence"/>
</dbReference>
<keyword evidence="3" id="KW-0862">Zinc</keyword>
<reference evidence="6" key="1">
    <citation type="journal article" date="2008" name="Nat. Genet.">
        <title>The Pristionchus pacificus genome provides a unique perspective on nematode lifestyle and parasitism.</title>
        <authorList>
            <person name="Dieterich C."/>
            <person name="Clifton S.W."/>
            <person name="Schuster L.N."/>
            <person name="Chinwalla A."/>
            <person name="Delehaunty K."/>
            <person name="Dinkelacker I."/>
            <person name="Fulton L."/>
            <person name="Fulton R."/>
            <person name="Godfrey J."/>
            <person name="Minx P."/>
            <person name="Mitreva M."/>
            <person name="Roeseler W."/>
            <person name="Tian H."/>
            <person name="Witte H."/>
            <person name="Yang S.P."/>
            <person name="Wilson R.K."/>
            <person name="Sommer R.J."/>
        </authorList>
    </citation>
    <scope>NUCLEOTIDE SEQUENCE [LARGE SCALE GENOMIC DNA]</scope>
    <source>
        <strain evidence="6">PS312</strain>
    </source>
</reference>
<evidence type="ECO:0000256" key="3">
    <source>
        <dbReference type="ARBA" id="ARBA00022833"/>
    </source>
</evidence>
<dbReference type="GO" id="GO:0061630">
    <property type="term" value="F:ubiquitin protein ligase activity"/>
    <property type="evidence" value="ECO:0000318"/>
    <property type="project" value="GO_Central"/>
</dbReference>
<sequence>MKRGKMERLPFTGVCSATNAFAVSDDARRAYLHDPKADVVVSIDLEKGNKKFLKWDDKNFAHRRWVCYSLFALTKDDQEYLSILFFNQHKKVFCLVHFMISGELLVKMQTNALNTSSINKERLAYSVSKDGTDLQIIFYERFSSSASSPAYTIPPARLRFILCSFAPSSMRVTTTSGLLPATGQWELPFISKHSLHFISTASTPHLFISYPRSEPATWETSTPQPIGIMTNDSGYPPRKALWCNAWAAGIGWFSVTEKFENEEGTISRRMNLWKLDVDAEWRWRKHPAVLDAPEYTRSIALRLTPLASSSSFGFIHADWQYGEAALFRVKLDSPQGPFRQTARISDARLELNESTSSADTDMEDEDGLVLRRRTHRGRYANRTPSREHLADLQCPICLDTYEDARTLNCGHSMCWECIEQMRISVKNETIRCPNCRTPTTIPPGGLPINYGLKDAITALSRLVVTRRGCLRCVGCREKTETDKVWLCITCYREEKAEPQESQPVSTTSTPHRVTRPTSLYLPSSSFSATPSEQTSASKRQRRGSAASAFNHILSLLVILTDERVPTQRHFADLSTPSAANSEEKQTTQSGSSVQDQRLTRNAYCAACLLNDHAGHEYEGYAKIRERASAMARRREEYTRRAANVIEDTRGRVGQMVEDVVCMPLLRMASDKLEELSDVVDAADAAEMERRSEAVLAKLQDICNRFTTEAEPLISELLECCNSEQSFSPRSSMRPRSNTSHRATEL</sequence>
<evidence type="ECO:0000256" key="2">
    <source>
        <dbReference type="ARBA" id="ARBA00022771"/>
    </source>
</evidence>
<keyword evidence="2" id="KW-0863">Zinc-finger</keyword>
<dbReference type="PROSITE" id="PS00518">
    <property type="entry name" value="ZF_RING_1"/>
    <property type="match status" value="1"/>
</dbReference>
<keyword evidence="6" id="KW-1185">Reference proteome</keyword>
<feature type="region of interest" description="Disordered" evidence="4">
    <location>
        <begin position="498"/>
        <end position="543"/>
    </location>
</feature>
<feature type="region of interest" description="Disordered" evidence="4">
    <location>
        <begin position="724"/>
        <end position="745"/>
    </location>
</feature>
<reference evidence="5" key="2">
    <citation type="submission" date="2022-06" db="UniProtKB">
        <authorList>
            <consortium name="EnsemblMetazoa"/>
        </authorList>
    </citation>
    <scope>IDENTIFICATION</scope>
    <source>
        <strain evidence="5">PS312</strain>
    </source>
</reference>
<dbReference type="AlphaFoldDB" id="A0A2A6C7N1"/>
<dbReference type="InterPro" id="IPR047153">
    <property type="entry name" value="TRIM45/56/19-like"/>
</dbReference>
<dbReference type="Gene3D" id="3.30.40.10">
    <property type="entry name" value="Zinc/RING finger domain, C3HC4 (zinc finger)"/>
    <property type="match status" value="1"/>
</dbReference>
<evidence type="ECO:0000256" key="1">
    <source>
        <dbReference type="ARBA" id="ARBA00022723"/>
    </source>
</evidence>
<feature type="compositionally biased region" description="Low complexity" evidence="4">
    <location>
        <begin position="725"/>
        <end position="739"/>
    </location>
</feature>
<keyword evidence="1" id="KW-0479">Metal-binding</keyword>
<dbReference type="SUPFAM" id="SSF57850">
    <property type="entry name" value="RING/U-box"/>
    <property type="match status" value="1"/>
</dbReference>
<dbReference type="SMART" id="SM00184">
    <property type="entry name" value="RING"/>
    <property type="match status" value="1"/>
</dbReference>
<accession>A0A2A6C7N1</accession>
<dbReference type="PANTHER" id="PTHR25462">
    <property type="entry name" value="BONUS, ISOFORM C-RELATED"/>
    <property type="match status" value="1"/>
</dbReference>
<gene>
    <name evidence="5" type="primary">WBGene00107259</name>
</gene>
<proteinExistence type="predicted"/>
<dbReference type="PROSITE" id="PS50089">
    <property type="entry name" value="ZF_RING_2"/>
    <property type="match status" value="1"/>
</dbReference>
<dbReference type="InterPro" id="IPR001841">
    <property type="entry name" value="Znf_RING"/>
</dbReference>
<dbReference type="InterPro" id="IPR017907">
    <property type="entry name" value="Znf_RING_CS"/>
</dbReference>
<feature type="compositionally biased region" description="Polar residues" evidence="4">
    <location>
        <begin position="499"/>
        <end position="537"/>
    </location>
</feature>
<protein>
    <submittedName>
        <fullName evidence="5">Zinc finger protein</fullName>
    </submittedName>
</protein>
<dbReference type="EnsemblMetazoa" id="PPA17705.1">
    <property type="protein sequence ID" value="PPA17705.1"/>
    <property type="gene ID" value="WBGene00107259"/>
</dbReference>
<evidence type="ECO:0000313" key="6">
    <source>
        <dbReference type="Proteomes" id="UP000005239"/>
    </source>
</evidence>